<organism evidence="1">
    <name type="scientific">uncultured Caudovirales phage</name>
    <dbReference type="NCBI Taxonomy" id="2100421"/>
    <lineage>
        <taxon>Viruses</taxon>
        <taxon>Duplodnaviria</taxon>
        <taxon>Heunggongvirae</taxon>
        <taxon>Uroviricota</taxon>
        <taxon>Caudoviricetes</taxon>
        <taxon>Peduoviridae</taxon>
        <taxon>Maltschvirus</taxon>
        <taxon>Maltschvirus maltsch</taxon>
    </lineage>
</organism>
<dbReference type="EMBL" id="LR796506">
    <property type="protein sequence ID" value="CAB4148811.1"/>
    <property type="molecule type" value="Genomic_DNA"/>
</dbReference>
<sequence>MRPVLMRRGVDIQHKVNHQNLQKLQVMTLQEALTILTTHQQWRRGADIEMAEPKVITEALDIVLAYHHVGTNEMIEKGTLKKRMDKDGWFVVFQSNAYNESDMAYELLKSQEIDIDMYDVYKDGDEVTFEVVNKKWAKITPFLYPFKTTSSQTEISDEEIEKELFDLLYDFEYEEIPNSALYKFDYDGCAKALTKWYREQLKTKA</sequence>
<proteinExistence type="predicted"/>
<protein>
    <submittedName>
        <fullName evidence="1">Uncharacterized protein</fullName>
    </submittedName>
</protein>
<evidence type="ECO:0000313" key="1">
    <source>
        <dbReference type="EMBL" id="CAB4148811.1"/>
    </source>
</evidence>
<reference evidence="1" key="1">
    <citation type="submission" date="2020-04" db="EMBL/GenBank/DDBJ databases">
        <authorList>
            <person name="Chiriac C."/>
            <person name="Salcher M."/>
            <person name="Ghai R."/>
            <person name="Kavagutti S V."/>
        </authorList>
    </citation>
    <scope>NUCLEOTIDE SEQUENCE</scope>
</reference>
<accession>A0A6J5MS06</accession>
<name>A0A6J5MS06_9CAUD</name>
<gene>
    <name evidence="1" type="ORF">UFOVP535_26</name>
</gene>